<sequence>MYVINTLQSQYIRQIIHLTALRVLFADDIELYRYSLILTAQACRSDLAVFEAGSILDTLAILQKEDIDLLFINITMLKDTDPLVLAAVKNTKIILVKDNSGRSTAYENQWISKYTMLNLEKSLDASKADISRIFHDLS</sequence>
<dbReference type="EMBL" id="QDKG01000001">
    <property type="protein sequence ID" value="PVH26967.1"/>
    <property type="molecule type" value="Genomic_DNA"/>
</dbReference>
<reference evidence="1 2" key="1">
    <citation type="submission" date="2018-04" db="EMBL/GenBank/DDBJ databases">
        <title>Sphingobacterium cortibacter sp. nov.</title>
        <authorList>
            <person name="Li Y."/>
        </authorList>
    </citation>
    <scope>NUCLEOTIDE SEQUENCE [LARGE SCALE GENOMIC DNA]</scope>
    <source>
        <strain evidence="1 2">2c-3</strain>
    </source>
</reference>
<dbReference type="InterPro" id="IPR011006">
    <property type="entry name" value="CheY-like_superfamily"/>
</dbReference>
<accession>A0A2T8HNF2</accession>
<comment type="caution">
    <text evidence="1">The sequence shown here is derived from an EMBL/GenBank/DDBJ whole genome shotgun (WGS) entry which is preliminary data.</text>
</comment>
<keyword evidence="2" id="KW-1185">Reference proteome</keyword>
<proteinExistence type="predicted"/>
<evidence type="ECO:0000313" key="1">
    <source>
        <dbReference type="EMBL" id="PVH26967.1"/>
    </source>
</evidence>
<dbReference type="SUPFAM" id="SSF52172">
    <property type="entry name" value="CheY-like"/>
    <property type="match status" value="1"/>
</dbReference>
<gene>
    <name evidence="1" type="ORF">DC487_05070</name>
</gene>
<evidence type="ECO:0008006" key="3">
    <source>
        <dbReference type="Google" id="ProtNLM"/>
    </source>
</evidence>
<evidence type="ECO:0000313" key="2">
    <source>
        <dbReference type="Proteomes" id="UP000245627"/>
    </source>
</evidence>
<name>A0A2T8HNF2_9SPHI</name>
<dbReference type="RefSeq" id="WP_116774822.1">
    <property type="nucleotide sequence ID" value="NZ_QDKG01000001.1"/>
</dbReference>
<dbReference type="Proteomes" id="UP000245627">
    <property type="component" value="Unassembled WGS sequence"/>
</dbReference>
<organism evidence="1 2">
    <name type="scientific">Sphingobacterium corticibacter</name>
    <dbReference type="NCBI Taxonomy" id="2171749"/>
    <lineage>
        <taxon>Bacteria</taxon>
        <taxon>Pseudomonadati</taxon>
        <taxon>Bacteroidota</taxon>
        <taxon>Sphingobacteriia</taxon>
        <taxon>Sphingobacteriales</taxon>
        <taxon>Sphingobacteriaceae</taxon>
        <taxon>Sphingobacterium</taxon>
    </lineage>
</organism>
<protein>
    <recommendedName>
        <fullName evidence="3">Response regulatory domain-containing protein</fullName>
    </recommendedName>
</protein>
<dbReference type="AlphaFoldDB" id="A0A2T8HNF2"/>